<sequence>MLTIIKGPRSYEEDMKVDGIMHPTFEEACRALGLNWQTDEEEFTWIDIPEYLLILTSANFVYQIINSMYPNLLAHHNDPSHLNKRTILPLENDVVDKVNFVVLSPITVASRVYLSADRIFPNTGYADDQSPIYPGIKMEDMDLVQIGPRIKTTTFRYSITLVSWKHPQVSYIMLNIDEGSRGNPGNKSSFARVIDVLSTVIIGIDDRVTKVLSDRAQKVMIGIDSMIVVSFIQGISTIP</sequence>
<comment type="caution">
    <text evidence="1">The sequence shown here is derived from an EMBL/GenBank/DDBJ whole genome shotgun (WGS) entry which is preliminary data.</text>
</comment>
<evidence type="ECO:0000313" key="1">
    <source>
        <dbReference type="EMBL" id="KAL3498302.1"/>
    </source>
</evidence>
<gene>
    <name evidence="1" type="ORF">ACH5RR_041034</name>
</gene>
<organism evidence="1 2">
    <name type="scientific">Cinchona calisaya</name>
    <dbReference type="NCBI Taxonomy" id="153742"/>
    <lineage>
        <taxon>Eukaryota</taxon>
        <taxon>Viridiplantae</taxon>
        <taxon>Streptophyta</taxon>
        <taxon>Embryophyta</taxon>
        <taxon>Tracheophyta</taxon>
        <taxon>Spermatophyta</taxon>
        <taxon>Magnoliopsida</taxon>
        <taxon>eudicotyledons</taxon>
        <taxon>Gunneridae</taxon>
        <taxon>Pentapetalae</taxon>
        <taxon>asterids</taxon>
        <taxon>lamiids</taxon>
        <taxon>Gentianales</taxon>
        <taxon>Rubiaceae</taxon>
        <taxon>Cinchonoideae</taxon>
        <taxon>Cinchoneae</taxon>
        <taxon>Cinchona</taxon>
    </lineage>
</organism>
<dbReference type="AlphaFoldDB" id="A0ABD2XXM4"/>
<dbReference type="Proteomes" id="UP001630127">
    <property type="component" value="Unassembled WGS sequence"/>
</dbReference>
<keyword evidence="2" id="KW-1185">Reference proteome</keyword>
<evidence type="ECO:0000313" key="2">
    <source>
        <dbReference type="Proteomes" id="UP001630127"/>
    </source>
</evidence>
<name>A0ABD2XXM4_9GENT</name>
<dbReference type="EMBL" id="JBJUIK010000017">
    <property type="protein sequence ID" value="KAL3498302.1"/>
    <property type="molecule type" value="Genomic_DNA"/>
</dbReference>
<protein>
    <submittedName>
        <fullName evidence="1">Uncharacterized protein</fullName>
    </submittedName>
</protein>
<accession>A0ABD2XXM4</accession>
<reference evidence="1 2" key="1">
    <citation type="submission" date="2024-11" db="EMBL/GenBank/DDBJ databases">
        <title>A near-complete genome assembly of Cinchona calisaya.</title>
        <authorList>
            <person name="Lian D.C."/>
            <person name="Zhao X.W."/>
            <person name="Wei L."/>
        </authorList>
    </citation>
    <scope>NUCLEOTIDE SEQUENCE [LARGE SCALE GENOMIC DNA]</scope>
    <source>
        <tissue evidence="1">Nenye</tissue>
    </source>
</reference>
<proteinExistence type="predicted"/>